<gene>
    <name evidence="2" type="ORF">CIPAW_09G151000</name>
</gene>
<feature type="region of interest" description="Disordered" evidence="1">
    <location>
        <begin position="1"/>
        <end position="21"/>
    </location>
</feature>
<protein>
    <submittedName>
        <fullName evidence="2">Uncharacterized protein</fullName>
    </submittedName>
</protein>
<comment type="caution">
    <text evidence="2">The sequence shown here is derived from an EMBL/GenBank/DDBJ whole genome shotgun (WGS) entry which is preliminary data.</text>
</comment>
<accession>A0A8T1PD69</accession>
<evidence type="ECO:0000313" key="3">
    <source>
        <dbReference type="Proteomes" id="UP000811609"/>
    </source>
</evidence>
<feature type="compositionally biased region" description="Polar residues" evidence="1">
    <location>
        <begin position="1"/>
        <end position="11"/>
    </location>
</feature>
<evidence type="ECO:0000256" key="1">
    <source>
        <dbReference type="SAM" id="MobiDB-lite"/>
    </source>
</evidence>
<reference evidence="2" key="1">
    <citation type="submission" date="2020-12" db="EMBL/GenBank/DDBJ databases">
        <title>WGS assembly of Carya illinoinensis cv. Pawnee.</title>
        <authorList>
            <person name="Platts A."/>
            <person name="Shu S."/>
            <person name="Wright S."/>
            <person name="Barry K."/>
            <person name="Edger P."/>
            <person name="Pires J.C."/>
            <person name="Schmutz J."/>
        </authorList>
    </citation>
    <scope>NUCLEOTIDE SEQUENCE</scope>
    <source>
        <tissue evidence="2">Leaf</tissue>
    </source>
</reference>
<dbReference type="EMBL" id="CM031817">
    <property type="protein sequence ID" value="KAG6642596.1"/>
    <property type="molecule type" value="Genomic_DNA"/>
</dbReference>
<proteinExistence type="predicted"/>
<evidence type="ECO:0000313" key="2">
    <source>
        <dbReference type="EMBL" id="KAG6642596.1"/>
    </source>
</evidence>
<dbReference type="AlphaFoldDB" id="A0A8T1PD69"/>
<name>A0A8T1PD69_CARIL</name>
<sequence length="75" mass="8187">MSTNSGIQATLATGGVASRSGGKLKFLSPKLQHQPTNIQSATLWGFVATTSTLWLVQPFNWLKKRFLEKPKAEGQ</sequence>
<keyword evidence="3" id="KW-1185">Reference proteome</keyword>
<organism evidence="2 3">
    <name type="scientific">Carya illinoinensis</name>
    <name type="common">Pecan</name>
    <dbReference type="NCBI Taxonomy" id="32201"/>
    <lineage>
        <taxon>Eukaryota</taxon>
        <taxon>Viridiplantae</taxon>
        <taxon>Streptophyta</taxon>
        <taxon>Embryophyta</taxon>
        <taxon>Tracheophyta</taxon>
        <taxon>Spermatophyta</taxon>
        <taxon>Magnoliopsida</taxon>
        <taxon>eudicotyledons</taxon>
        <taxon>Gunneridae</taxon>
        <taxon>Pentapetalae</taxon>
        <taxon>rosids</taxon>
        <taxon>fabids</taxon>
        <taxon>Fagales</taxon>
        <taxon>Juglandaceae</taxon>
        <taxon>Carya</taxon>
    </lineage>
</organism>
<dbReference type="Proteomes" id="UP000811609">
    <property type="component" value="Chromosome 9"/>
</dbReference>